<feature type="domain" description="NAD-glutamate dehydrogenase ACT2" evidence="5">
    <location>
        <begin position="398"/>
        <end position="491"/>
    </location>
</feature>
<dbReference type="InterPro" id="IPR049056">
    <property type="entry name" value="NAD_Glu_DH_HM3"/>
</dbReference>
<dbReference type="GO" id="GO:0004069">
    <property type="term" value="F:L-aspartate:2-oxoglutarate aminotransferase activity"/>
    <property type="evidence" value="ECO:0007669"/>
    <property type="project" value="InterPro"/>
</dbReference>
<protein>
    <submittedName>
        <fullName evidence="7">NAD-specific glutamate dehydrogenase</fullName>
    </submittedName>
</protein>
<feature type="region of interest" description="Disordered" evidence="1">
    <location>
        <begin position="32"/>
        <end position="57"/>
    </location>
</feature>
<evidence type="ECO:0000313" key="7">
    <source>
        <dbReference type="EMBL" id="BBX53175.1"/>
    </source>
</evidence>
<dbReference type="PANTHER" id="PTHR43403">
    <property type="entry name" value="NAD-SPECIFIC GLUTAMATE DEHYDROGENASE"/>
    <property type="match status" value="1"/>
</dbReference>
<dbReference type="InterPro" id="IPR028971">
    <property type="entry name" value="NAD-GDH_cat"/>
</dbReference>
<feature type="domain" description="NAD-specific glutamate dehydrogenase C-terminal" evidence="3">
    <location>
        <begin position="1276"/>
        <end position="1613"/>
    </location>
</feature>
<evidence type="ECO:0000259" key="4">
    <source>
        <dbReference type="Pfam" id="PF21075"/>
    </source>
</evidence>
<dbReference type="RefSeq" id="WP_163677203.1">
    <property type="nucleotide sequence ID" value="NZ_AP022570.1"/>
</dbReference>
<dbReference type="Pfam" id="PF21076">
    <property type="entry name" value="GDH_ACT2"/>
    <property type="match status" value="1"/>
</dbReference>
<accession>A0A6N4VED6</accession>
<name>A0A6N4VED6_9MYCO</name>
<dbReference type="PIRSF" id="PIRSF036761">
    <property type="entry name" value="GDH_Mll4104"/>
    <property type="match status" value="1"/>
</dbReference>
<dbReference type="InterPro" id="IPR036291">
    <property type="entry name" value="NAD(P)-bd_dom_sf"/>
</dbReference>
<dbReference type="GO" id="GO:0004352">
    <property type="term" value="F:glutamate dehydrogenase (NAD+) activity"/>
    <property type="evidence" value="ECO:0007669"/>
    <property type="project" value="InterPro"/>
</dbReference>
<keyword evidence="8" id="KW-1185">Reference proteome</keyword>
<dbReference type="InterPro" id="IPR049064">
    <property type="entry name" value="NAD_Glu_DH_ACT3"/>
</dbReference>
<feature type="domain" description="NAD-glutamate dehydrogenase N-terminal ACT1" evidence="4">
    <location>
        <begin position="64"/>
        <end position="175"/>
    </location>
</feature>
<sequence length="1625" mass="176499">MSLNPGAIGGQVDDDATSQVVERLAPAYLETYRGPHGGAPGSEAAVTGPMSRPAAGAVPDPALVEAQYRLGRQRPAGTTRVAVYGPDDPGGFGPALQIVTDNATLLMDSVTVLLHRLGVAYSAIMNPLFRVRRGADGELLDIARASKAEFSDGIDETWVHVELSASADRRAIEEAERLLPGALADARQIAVDSADMAATLRGLAAELDSDTGRRFPSADRKDVAALLRWLADGHFVLLGYQRCTVRGGEATIDAGSRLGVLRLRDDVLPQLTAGGEILALAQATIPSFLRYGAYPQIVVVREQPWPAGEDGAEAVEHRFVGLFTVAAMNANVLDIPLVSRRVNDALALAHRDPSHPGQLLLDIIQTIPRAELFALDARGLLDMAMAVVDLGSRRRTLLFMRADPLAHFVSCLVYLPRDRYTTVVRLEMQDILVRELGGVSIDYAARVSESPWAVVHFTVRLPEGSRLQDIDVSETAQNRIQDLLTEAARTWGDRLLGAVKAGSIDQVTAEHYAGAFSEVYKQAISPLSALSDIAIIEELDDNAVKLVLSDSDESGVSHLMWYLGGQSASLSQLLPMLQSMGVVVLEERPFTVTRPDGLQVWIYQFKVSPHADIPEAPPGPQRDATAERFADAVTAIWHGHAEIDRFNELVLRAELNWQQVAVLRAYAKYLKQAGFPYSQTRIAEVLNDNAATARSLMALFEALFCPTEHAEDGGHRRDAQAAVAAVSADIDALVSLDTDRVLRAFASMIQATLRTNYFVERADSARGSNVLSFKLSPEVIDELPLPRPKFEIFVYSPRVEGVHLRFGYVARGGLRWSDRREDFRTEILGLVKAQAVKNAVIVPVGAKGGFVVKRPPVRTGDPAVDREATRDEGVACYRLFIAGLLDVTDNVDKATGAIITPPDVVRRDGDDAYLVVAADKGTATFSDIANEVAISYGFWLGDAFASGGSVGYDHKAMGITAKGAWESVKRHFREMGVDTQSEDFTVVGIGDMSGDVFGNGMLLSEHIRLLAAFDHRHIFIDPNPDAASSWRERKRLFDLPRSSWEDYDTSLISEGGGVYTRQQKSITISAEARAALGIDDSVSELTPPALMKAILKAPADLLFNGGIGTYIKAESEADSDVGDRANDAVRVNANQVRAKVIGEGGNLGVTSLGRVEFDLIGGRINTDALDNSAGVDCSDHEVNIKILIDSLVTAGKVAPEDRTDLLLSMTDEVGRLVLLDNEDQNDLMGTSRANAASLLSVHARMIRQLVAERGLNRELEALPSDKEINRRAEAGIGLTSPELSTLMAHVKLALKDDLLAGDLPDQEVFAARLPSYFPTTLRDRFASDIRSHQLRREIVATMLVNDVVDTSGISFAYRVSEDVGVAPVDAVRSFAAADAIFGLNRVWRQIMAAGTAGASVAATDRMTLDLRRLIDRSARWLLNYRPQPLAVGAEINRFADKVAALTPRMPEWLRGDDKAIVERESGEFAADGAPQELAYSVATALYQFSLLDVIDIADIVDRDPAEVADTYFALMDHLNTDSLLTAVSRLSREDRWHSLARLAIRDDIYGSLRALCFDVLAVGEPDETGEEKIAEWEMSNSSRISRATRTLSELYDSGEHDLATLSVAARQIRSMTRTSGTGSTA</sequence>
<dbReference type="InterPro" id="IPR046346">
    <property type="entry name" value="Aminoacid_DH-like_N_sf"/>
</dbReference>
<dbReference type="Pfam" id="PF21075">
    <property type="entry name" value="GDH_ACT1"/>
    <property type="match status" value="1"/>
</dbReference>
<evidence type="ECO:0000259" key="5">
    <source>
        <dbReference type="Pfam" id="PF21076"/>
    </source>
</evidence>
<dbReference type="KEGG" id="mpof:MPOR_42010"/>
<dbReference type="Proteomes" id="UP000466785">
    <property type="component" value="Chromosome"/>
</dbReference>
<dbReference type="InterPro" id="IPR049059">
    <property type="entry name" value="NAD_Glu_DH_HM1"/>
</dbReference>
<evidence type="ECO:0000259" key="2">
    <source>
        <dbReference type="Pfam" id="PF05088"/>
    </source>
</evidence>
<dbReference type="Pfam" id="PF21074">
    <property type="entry name" value="GDH_C"/>
    <property type="match status" value="1"/>
</dbReference>
<reference evidence="7 8" key="1">
    <citation type="journal article" date="2019" name="Emerg. Microbes Infect.">
        <title>Comprehensive subspecies identification of 175 nontuberculous mycobacteria species based on 7547 genomic profiles.</title>
        <authorList>
            <person name="Matsumoto Y."/>
            <person name="Kinjo T."/>
            <person name="Motooka D."/>
            <person name="Nabeya D."/>
            <person name="Jung N."/>
            <person name="Uechi K."/>
            <person name="Horii T."/>
            <person name="Iida T."/>
            <person name="Fujita J."/>
            <person name="Nakamura S."/>
        </authorList>
    </citation>
    <scope>NUCLEOTIDE SEQUENCE [LARGE SCALE GENOMIC DNA]</scope>
    <source>
        <strain evidence="7 8">JCM 12603</strain>
    </source>
</reference>
<evidence type="ECO:0000256" key="1">
    <source>
        <dbReference type="SAM" id="MobiDB-lite"/>
    </source>
</evidence>
<dbReference type="GO" id="GO:0006538">
    <property type="term" value="P:L-glutamate catabolic process"/>
    <property type="evidence" value="ECO:0007669"/>
    <property type="project" value="InterPro"/>
</dbReference>
<dbReference type="Pfam" id="PF21077">
    <property type="entry name" value="GDH_ACT3"/>
    <property type="match status" value="1"/>
</dbReference>
<dbReference type="PANTHER" id="PTHR43403:SF1">
    <property type="entry name" value="NAD-SPECIFIC GLUTAMATE DEHYDROGENASE"/>
    <property type="match status" value="1"/>
</dbReference>
<evidence type="ECO:0000313" key="8">
    <source>
        <dbReference type="Proteomes" id="UP000466785"/>
    </source>
</evidence>
<evidence type="ECO:0000259" key="6">
    <source>
        <dbReference type="Pfam" id="PF21077"/>
    </source>
</evidence>
<feature type="domain" description="NAD-glutamate dehydrogenase ACT3" evidence="6">
    <location>
        <begin position="545"/>
        <end position="610"/>
    </location>
</feature>
<feature type="domain" description="NAD-glutamate dehydrogenase catalytic" evidence="2">
    <location>
        <begin position="726"/>
        <end position="1228"/>
    </location>
</feature>
<organism evidence="7 8">
    <name type="scientific">Mycolicibacterium poriferae</name>
    <dbReference type="NCBI Taxonomy" id="39694"/>
    <lineage>
        <taxon>Bacteria</taxon>
        <taxon>Bacillati</taxon>
        <taxon>Actinomycetota</taxon>
        <taxon>Actinomycetes</taxon>
        <taxon>Mycobacteriales</taxon>
        <taxon>Mycobacteriaceae</taxon>
        <taxon>Mycolicibacterium</taxon>
    </lineage>
</organism>
<gene>
    <name evidence="7" type="primary">gdh_2</name>
    <name evidence="7" type="ORF">MPOR_42010</name>
</gene>
<evidence type="ECO:0000259" key="3">
    <source>
        <dbReference type="Pfam" id="PF21074"/>
    </source>
</evidence>
<dbReference type="Gene3D" id="3.40.50.720">
    <property type="entry name" value="NAD(P)-binding Rossmann-like Domain"/>
    <property type="match status" value="1"/>
</dbReference>
<dbReference type="Pfam" id="PF21078">
    <property type="entry name" value="GDH_HM3"/>
    <property type="match status" value="1"/>
</dbReference>
<dbReference type="Pfam" id="PF21073">
    <property type="entry name" value="GDH_HM1"/>
    <property type="match status" value="1"/>
</dbReference>
<proteinExistence type="predicted"/>
<dbReference type="SUPFAM" id="SSF51735">
    <property type="entry name" value="NAD(P)-binding Rossmann-fold domains"/>
    <property type="match status" value="1"/>
</dbReference>
<dbReference type="InterPro" id="IPR048381">
    <property type="entry name" value="GDH_C"/>
</dbReference>
<dbReference type="Pfam" id="PF05088">
    <property type="entry name" value="Bac_GDH_CD"/>
    <property type="match status" value="1"/>
</dbReference>
<dbReference type="SUPFAM" id="SSF53223">
    <property type="entry name" value="Aminoacid dehydrogenase-like, N-terminal domain"/>
    <property type="match status" value="1"/>
</dbReference>
<dbReference type="InterPro" id="IPR007780">
    <property type="entry name" value="NAD_Glu_DH_bac"/>
</dbReference>
<dbReference type="InterPro" id="IPR024727">
    <property type="entry name" value="NAD_Glu_DH_N_ACT1"/>
</dbReference>
<dbReference type="InterPro" id="IPR049062">
    <property type="entry name" value="NAD_Glu_DH_ACT2"/>
</dbReference>
<dbReference type="EMBL" id="AP022570">
    <property type="protein sequence ID" value="BBX53175.1"/>
    <property type="molecule type" value="Genomic_DNA"/>
</dbReference>